<organism evidence="3">
    <name type="scientific">viral metagenome</name>
    <dbReference type="NCBI Taxonomy" id="1070528"/>
    <lineage>
        <taxon>unclassified sequences</taxon>
        <taxon>metagenomes</taxon>
        <taxon>organismal metagenomes</taxon>
    </lineage>
</organism>
<evidence type="ECO:0000313" key="3">
    <source>
        <dbReference type="EMBL" id="QHS80890.1"/>
    </source>
</evidence>
<feature type="domain" description="Saccharopine dehydrogenase-like C-terminal" evidence="2">
    <location>
        <begin position="157"/>
        <end position="362"/>
    </location>
</feature>
<dbReference type="InterPro" id="IPR005097">
    <property type="entry name" value="Sacchrp_dh_NADP-bd"/>
</dbReference>
<dbReference type="InterPro" id="IPR023181">
    <property type="entry name" value="Homospermid_syn-like_C"/>
</dbReference>
<name>A0A6C0AN65_9ZZZZ</name>
<dbReference type="Gene3D" id="3.40.50.720">
    <property type="entry name" value="NAD(P)-binding Rossmann-like Domain"/>
    <property type="match status" value="1"/>
</dbReference>
<protein>
    <recommendedName>
        <fullName evidence="4">Homospermidine synthase</fullName>
    </recommendedName>
</protein>
<evidence type="ECO:0000259" key="2">
    <source>
        <dbReference type="Pfam" id="PF16653"/>
    </source>
</evidence>
<dbReference type="Pfam" id="PF16653">
    <property type="entry name" value="Sacchrp_dh_C"/>
    <property type="match status" value="1"/>
</dbReference>
<dbReference type="InterPro" id="IPR032095">
    <property type="entry name" value="Sacchrp_dh-like_C"/>
</dbReference>
<proteinExistence type="predicted"/>
<dbReference type="Pfam" id="PF03435">
    <property type="entry name" value="Sacchrp_dh_NADP"/>
    <property type="match status" value="1"/>
</dbReference>
<feature type="domain" description="Saccharopine dehydrogenase NADP binding" evidence="1">
    <location>
        <begin position="6"/>
        <end position="112"/>
    </location>
</feature>
<dbReference type="EMBL" id="MN740725">
    <property type="protein sequence ID" value="QHS80890.1"/>
    <property type="molecule type" value="Genomic_DNA"/>
</dbReference>
<dbReference type="AlphaFoldDB" id="A0A6C0AN65"/>
<evidence type="ECO:0008006" key="4">
    <source>
        <dbReference type="Google" id="ProtNLM"/>
    </source>
</evidence>
<reference evidence="3" key="1">
    <citation type="journal article" date="2020" name="Nature">
        <title>Giant virus diversity and host interactions through global metagenomics.</title>
        <authorList>
            <person name="Schulz F."/>
            <person name="Roux S."/>
            <person name="Paez-Espino D."/>
            <person name="Jungbluth S."/>
            <person name="Walsh D.A."/>
            <person name="Denef V.J."/>
            <person name="McMahon K.D."/>
            <person name="Konstantinidis K.T."/>
            <person name="Eloe-Fadrosh E.A."/>
            <person name="Kyrpides N.C."/>
            <person name="Woyke T."/>
        </authorList>
    </citation>
    <scope>NUCLEOTIDE SEQUENCE</scope>
    <source>
        <strain evidence="3">GVMAG-S-1091796-13</strain>
    </source>
</reference>
<sequence length="500" mass="57214">MKSKFIFLGCGAVSKCCIYYLPQFFKMDYSQVIIIDKDKNSFNFPTIKNAIKRGANIIHYTITKYNIQTLLDKIIKVNEYDIVIDLTTNTPTYTILKECRIRKLLYINTSIEDDNPLTITKNCPINNSIFLQHINLLAITNKTSNNDDNITSIVEFGMNPGLISVFVKQGIINLTKNVLKYQIRNNSLNKQLLRYYKNKDHKNLAQLLDIKAIHCSEIDTQIPKKKPKQPFINTWSAVGLITEGIEPAEIQIGTHEKILPFKKSNVSQIIPQLITTKTPGKDIHIKSIVPLNINPNGDVEFTYIEGRCIHHGEGISLNRYIGSFQYSPTMHYVYKLNPITDKLLDNFSEQQLIDISENPQKWKVLNVYEDKLHGYDNIGALFVFDKNPITNVKEPFSFWTGSILHTDYTKNILKDKYFGPTIIQVMAGILSGIHWMIKNKNSGITFGEDLDDNYIIKLSKKFLGKYYSGPVDKNFKLQSTTLDKLIVKGSDKTYTNVSDL</sequence>
<evidence type="ECO:0000259" key="1">
    <source>
        <dbReference type="Pfam" id="PF03435"/>
    </source>
</evidence>
<dbReference type="Gene3D" id="3.30.360.30">
    <property type="entry name" value="homospermidine synthase like"/>
    <property type="match status" value="1"/>
</dbReference>
<accession>A0A6C0AN65</accession>